<dbReference type="EMBL" id="CM027684">
    <property type="protein sequence ID" value="KAG0529003.1"/>
    <property type="molecule type" value="Genomic_DNA"/>
</dbReference>
<organism evidence="1 2">
    <name type="scientific">Sorghum bicolor</name>
    <name type="common">Sorghum</name>
    <name type="synonym">Sorghum vulgare</name>
    <dbReference type="NCBI Taxonomy" id="4558"/>
    <lineage>
        <taxon>Eukaryota</taxon>
        <taxon>Viridiplantae</taxon>
        <taxon>Streptophyta</taxon>
        <taxon>Embryophyta</taxon>
        <taxon>Tracheophyta</taxon>
        <taxon>Spermatophyta</taxon>
        <taxon>Magnoliopsida</taxon>
        <taxon>Liliopsida</taxon>
        <taxon>Poales</taxon>
        <taxon>Poaceae</taxon>
        <taxon>PACMAD clade</taxon>
        <taxon>Panicoideae</taxon>
        <taxon>Andropogonodae</taxon>
        <taxon>Andropogoneae</taxon>
        <taxon>Sorghinae</taxon>
        <taxon>Sorghum</taxon>
    </lineage>
</organism>
<dbReference type="Proteomes" id="UP000807115">
    <property type="component" value="Chromosome 5"/>
</dbReference>
<accession>A0A921UEX3</accession>
<gene>
    <name evidence="1" type="ORF">BDA96_05G060900</name>
</gene>
<sequence>MKNLPLGDTLSDNVYMSEANSIPIKDTKPKYIAMPIDRHDAAKFCIFGLKDKLWQSADNASTDLLYFHLFHMNNLLFFTRQQKILLYHKANLHLFVKWWNQ</sequence>
<dbReference type="AlphaFoldDB" id="A0A921UEX3"/>
<reference evidence="1" key="1">
    <citation type="journal article" date="2019" name="BMC Genomics">
        <title>A new reference genome for Sorghum bicolor reveals high levels of sequence similarity between sweet and grain genotypes: implications for the genetics of sugar metabolism.</title>
        <authorList>
            <person name="Cooper E.A."/>
            <person name="Brenton Z.W."/>
            <person name="Flinn B.S."/>
            <person name="Jenkins J."/>
            <person name="Shu S."/>
            <person name="Flowers D."/>
            <person name="Luo F."/>
            <person name="Wang Y."/>
            <person name="Xia P."/>
            <person name="Barry K."/>
            <person name="Daum C."/>
            <person name="Lipzen A."/>
            <person name="Yoshinaga Y."/>
            <person name="Schmutz J."/>
            <person name="Saski C."/>
            <person name="Vermerris W."/>
            <person name="Kresovich S."/>
        </authorList>
    </citation>
    <scope>NUCLEOTIDE SEQUENCE</scope>
</reference>
<name>A0A921UEX3_SORBI</name>
<proteinExistence type="predicted"/>
<protein>
    <submittedName>
        <fullName evidence="1">Uncharacterized protein</fullName>
    </submittedName>
</protein>
<evidence type="ECO:0000313" key="2">
    <source>
        <dbReference type="Proteomes" id="UP000807115"/>
    </source>
</evidence>
<evidence type="ECO:0000313" key="1">
    <source>
        <dbReference type="EMBL" id="KAG0529003.1"/>
    </source>
</evidence>
<reference evidence="1" key="2">
    <citation type="submission" date="2020-10" db="EMBL/GenBank/DDBJ databases">
        <authorList>
            <person name="Cooper E.A."/>
            <person name="Brenton Z.W."/>
            <person name="Flinn B.S."/>
            <person name="Jenkins J."/>
            <person name="Shu S."/>
            <person name="Flowers D."/>
            <person name="Luo F."/>
            <person name="Wang Y."/>
            <person name="Xia P."/>
            <person name="Barry K."/>
            <person name="Daum C."/>
            <person name="Lipzen A."/>
            <person name="Yoshinaga Y."/>
            <person name="Schmutz J."/>
            <person name="Saski C."/>
            <person name="Vermerris W."/>
            <person name="Kresovich S."/>
        </authorList>
    </citation>
    <scope>NUCLEOTIDE SEQUENCE</scope>
</reference>
<comment type="caution">
    <text evidence="1">The sequence shown here is derived from an EMBL/GenBank/DDBJ whole genome shotgun (WGS) entry which is preliminary data.</text>
</comment>